<evidence type="ECO:0000259" key="5">
    <source>
        <dbReference type="PROSITE" id="PS50195"/>
    </source>
</evidence>
<feature type="compositionally biased region" description="Low complexity" evidence="3">
    <location>
        <begin position="954"/>
        <end position="973"/>
    </location>
</feature>
<dbReference type="Pfam" id="PF00787">
    <property type="entry name" value="PX"/>
    <property type="match status" value="1"/>
</dbReference>
<dbReference type="SMART" id="SM00233">
    <property type="entry name" value="PH"/>
    <property type="match status" value="1"/>
</dbReference>
<evidence type="ECO:0000256" key="3">
    <source>
        <dbReference type="SAM" id="MobiDB-lite"/>
    </source>
</evidence>
<dbReference type="PANTHER" id="PTHR23176:SF129">
    <property type="entry name" value="RHO GTPASE ACTIVATING PROTEIN AT 16F, ISOFORM E-RELATED"/>
    <property type="match status" value="1"/>
</dbReference>
<dbReference type="PANTHER" id="PTHR23176">
    <property type="entry name" value="RHO/RAC/CDC GTPASE-ACTIVATING PROTEIN"/>
    <property type="match status" value="1"/>
</dbReference>
<dbReference type="PROSITE" id="PS50238">
    <property type="entry name" value="RHOGAP"/>
    <property type="match status" value="1"/>
</dbReference>
<accession>A0AAD7UTJ2</accession>
<feature type="compositionally biased region" description="Acidic residues" evidence="3">
    <location>
        <begin position="941"/>
        <end position="953"/>
    </location>
</feature>
<dbReference type="CDD" id="cd13277">
    <property type="entry name" value="PH_Bem3"/>
    <property type="match status" value="1"/>
</dbReference>
<dbReference type="PROSITE" id="PS50003">
    <property type="entry name" value="PH_DOMAIN"/>
    <property type="match status" value="1"/>
</dbReference>
<evidence type="ECO:0000256" key="1">
    <source>
        <dbReference type="ARBA" id="ARBA00022468"/>
    </source>
</evidence>
<feature type="region of interest" description="Disordered" evidence="3">
    <location>
        <begin position="96"/>
        <end position="227"/>
    </location>
</feature>
<comment type="caution">
    <text evidence="7">The sequence shown here is derived from an EMBL/GenBank/DDBJ whole genome shotgun (WGS) entry which is preliminary data.</text>
</comment>
<dbReference type="SUPFAM" id="SSF48350">
    <property type="entry name" value="GTPase activation domain, GAP"/>
    <property type="match status" value="1"/>
</dbReference>
<feature type="coiled-coil region" evidence="2">
    <location>
        <begin position="33"/>
        <end position="67"/>
    </location>
</feature>
<dbReference type="SMART" id="SM00324">
    <property type="entry name" value="RhoGAP"/>
    <property type="match status" value="1"/>
</dbReference>
<dbReference type="GO" id="GO:0005737">
    <property type="term" value="C:cytoplasm"/>
    <property type="evidence" value="ECO:0007669"/>
    <property type="project" value="TreeGrafter"/>
</dbReference>
<dbReference type="InterPro" id="IPR008936">
    <property type="entry name" value="Rho_GTPase_activation_prot"/>
</dbReference>
<evidence type="ECO:0000313" key="8">
    <source>
        <dbReference type="Proteomes" id="UP001234581"/>
    </source>
</evidence>
<dbReference type="Gene3D" id="2.30.29.30">
    <property type="entry name" value="Pleckstrin-homology domain (PH domain)/Phosphotyrosine-binding domain (PTB)"/>
    <property type="match status" value="1"/>
</dbReference>
<reference evidence="7 8" key="1">
    <citation type="submission" date="2023-03" db="EMBL/GenBank/DDBJ databases">
        <title>Genome sequence of Lichtheimia ornata CBS 291.66.</title>
        <authorList>
            <person name="Mohabir J.T."/>
            <person name="Shea T.P."/>
            <person name="Kurbessoian T."/>
            <person name="Berby B."/>
            <person name="Fontaine J."/>
            <person name="Livny J."/>
            <person name="Gnirke A."/>
            <person name="Stajich J.E."/>
            <person name="Cuomo C.A."/>
        </authorList>
    </citation>
    <scope>NUCLEOTIDE SEQUENCE [LARGE SCALE GENOMIC DNA]</scope>
    <source>
        <strain evidence="7">CBS 291.66</strain>
    </source>
</reference>
<dbReference type="InterPro" id="IPR001683">
    <property type="entry name" value="PX_dom"/>
</dbReference>
<feature type="compositionally biased region" description="Low complexity" evidence="3">
    <location>
        <begin position="541"/>
        <end position="566"/>
    </location>
</feature>
<dbReference type="SUPFAM" id="SSF50729">
    <property type="entry name" value="PH domain-like"/>
    <property type="match status" value="1"/>
</dbReference>
<feature type="compositionally biased region" description="Polar residues" evidence="3">
    <location>
        <begin position="612"/>
        <end position="622"/>
    </location>
</feature>
<dbReference type="Gene3D" id="3.30.1520.10">
    <property type="entry name" value="Phox-like domain"/>
    <property type="match status" value="1"/>
</dbReference>
<feature type="compositionally biased region" description="Low complexity" evidence="3">
    <location>
        <begin position="116"/>
        <end position="140"/>
    </location>
</feature>
<feature type="domain" description="PX" evidence="5">
    <location>
        <begin position="259"/>
        <end position="424"/>
    </location>
</feature>
<keyword evidence="2" id="KW-0175">Coiled coil</keyword>
<dbReference type="Pfam" id="PF00620">
    <property type="entry name" value="RhoGAP"/>
    <property type="match status" value="1"/>
</dbReference>
<feature type="region of interest" description="Disordered" evidence="3">
    <location>
        <begin position="941"/>
        <end position="983"/>
    </location>
</feature>
<dbReference type="Proteomes" id="UP001234581">
    <property type="component" value="Unassembled WGS sequence"/>
</dbReference>
<dbReference type="GeneID" id="83219749"/>
<dbReference type="RefSeq" id="XP_058336945.1">
    <property type="nucleotide sequence ID" value="XM_058492307.1"/>
</dbReference>
<dbReference type="GO" id="GO:0007165">
    <property type="term" value="P:signal transduction"/>
    <property type="evidence" value="ECO:0007669"/>
    <property type="project" value="InterPro"/>
</dbReference>
<dbReference type="CDD" id="cd06093">
    <property type="entry name" value="PX_domain"/>
    <property type="match status" value="1"/>
</dbReference>
<organism evidence="7 8">
    <name type="scientific">Lichtheimia ornata</name>
    <dbReference type="NCBI Taxonomy" id="688661"/>
    <lineage>
        <taxon>Eukaryota</taxon>
        <taxon>Fungi</taxon>
        <taxon>Fungi incertae sedis</taxon>
        <taxon>Mucoromycota</taxon>
        <taxon>Mucoromycotina</taxon>
        <taxon>Mucoromycetes</taxon>
        <taxon>Mucorales</taxon>
        <taxon>Lichtheimiaceae</taxon>
        <taxon>Lichtheimia</taxon>
    </lineage>
</organism>
<dbReference type="Pfam" id="PF00169">
    <property type="entry name" value="PH"/>
    <property type="match status" value="1"/>
</dbReference>
<evidence type="ECO:0000259" key="6">
    <source>
        <dbReference type="PROSITE" id="PS50238"/>
    </source>
</evidence>
<keyword evidence="1" id="KW-0343">GTPase activation</keyword>
<evidence type="ECO:0000313" key="7">
    <source>
        <dbReference type="EMBL" id="KAJ8652031.1"/>
    </source>
</evidence>
<dbReference type="InterPro" id="IPR000198">
    <property type="entry name" value="RhoGAP_dom"/>
</dbReference>
<dbReference type="InterPro" id="IPR001849">
    <property type="entry name" value="PH_domain"/>
</dbReference>
<feature type="region of interest" description="Disordered" evidence="3">
    <location>
        <begin position="1010"/>
        <end position="1066"/>
    </location>
</feature>
<dbReference type="InterPro" id="IPR036871">
    <property type="entry name" value="PX_dom_sf"/>
</dbReference>
<evidence type="ECO:0008006" key="9">
    <source>
        <dbReference type="Google" id="ProtNLM"/>
    </source>
</evidence>
<feature type="domain" description="Rho-GAP" evidence="6">
    <location>
        <begin position="745"/>
        <end position="946"/>
    </location>
</feature>
<dbReference type="InterPro" id="IPR011993">
    <property type="entry name" value="PH-like_dom_sf"/>
</dbReference>
<dbReference type="SUPFAM" id="SSF64268">
    <property type="entry name" value="PX domain"/>
    <property type="match status" value="1"/>
</dbReference>
<feature type="compositionally biased region" description="Polar residues" evidence="3">
    <location>
        <begin position="1055"/>
        <end position="1066"/>
    </location>
</feature>
<feature type="compositionally biased region" description="Basic and acidic residues" evidence="3">
    <location>
        <begin position="152"/>
        <end position="161"/>
    </location>
</feature>
<feature type="compositionally biased region" description="Acidic residues" evidence="3">
    <location>
        <begin position="1021"/>
        <end position="1030"/>
    </location>
</feature>
<feature type="compositionally biased region" description="Basic residues" evidence="3">
    <location>
        <begin position="509"/>
        <end position="519"/>
    </location>
</feature>
<feature type="compositionally biased region" description="Low complexity" evidence="3">
    <location>
        <begin position="689"/>
        <end position="725"/>
    </location>
</feature>
<dbReference type="SMART" id="SM00312">
    <property type="entry name" value="PX"/>
    <property type="match status" value="1"/>
</dbReference>
<dbReference type="InterPro" id="IPR050729">
    <property type="entry name" value="Rho-GAP"/>
</dbReference>
<dbReference type="PROSITE" id="PS50195">
    <property type="entry name" value="PX"/>
    <property type="match status" value="1"/>
</dbReference>
<dbReference type="EMBL" id="JARTCD010000123">
    <property type="protein sequence ID" value="KAJ8652031.1"/>
    <property type="molecule type" value="Genomic_DNA"/>
</dbReference>
<dbReference type="AlphaFoldDB" id="A0AAD7UTJ2"/>
<feature type="region of interest" description="Disordered" evidence="3">
    <location>
        <begin position="498"/>
        <end position="743"/>
    </location>
</feature>
<evidence type="ECO:0000256" key="2">
    <source>
        <dbReference type="SAM" id="Coils"/>
    </source>
</evidence>
<dbReference type="GO" id="GO:0005096">
    <property type="term" value="F:GTPase activator activity"/>
    <property type="evidence" value="ECO:0007669"/>
    <property type="project" value="UniProtKB-KW"/>
</dbReference>
<feature type="compositionally biased region" description="Polar residues" evidence="3">
    <location>
        <begin position="99"/>
        <end position="115"/>
    </location>
</feature>
<gene>
    <name evidence="7" type="ORF">O0I10_012375</name>
</gene>
<evidence type="ECO:0000259" key="4">
    <source>
        <dbReference type="PROSITE" id="PS50003"/>
    </source>
</evidence>
<feature type="domain" description="PH" evidence="4">
    <location>
        <begin position="385"/>
        <end position="495"/>
    </location>
</feature>
<protein>
    <recommendedName>
        <fullName evidence="9">RhoGAP-domain-containing protein</fullName>
    </recommendedName>
</protein>
<keyword evidence="8" id="KW-1185">Reference proteome</keyword>
<proteinExistence type="predicted"/>
<dbReference type="GO" id="GO:0035091">
    <property type="term" value="F:phosphatidylinositol binding"/>
    <property type="evidence" value="ECO:0007669"/>
    <property type="project" value="InterPro"/>
</dbReference>
<name>A0AAD7UTJ2_9FUNG</name>
<sequence length="1066" mass="118589">MSQQQQRQQGEHVSAEDELVHLRSQNEQLWKIVEKQRVMIQNLQKDNSRLAIERDGILDKYQALEKEMGMRTQRQRYTSILISPEMLREIAEADDATTPLEQQPPTVPTIITSNLSTGSTTATAATGGGATTPSSSGSSSPVPPPRSPFRRVPADDIRSVKNMETSPPTSPVPTEKARRRKARESMMPPPRTVLEHDPTMRAASPPLPRIIPSSGLSRSETPPMDHYHHPLAVPTIQEPFQQQQHDHIEHAGSSFSVNEVYIKVTGSTIKTNERGKEVISFIIAIGRSEEPTFDELWRVEKRYSDFLDLDAKLKAQPNPEVTSRISKLPDKAMFTTHAPSKVDQRKLALEQYLQHALSLPWQDMSDLCEFLSTNVIEHDVYRKAIGMKEGYLTKRGKNFGGWKSRYFVLNGDVIDYFESKDGNQLGTIRLTNAQIGRQTSGVTPAADDNNSVYRHAFLLVEQKRAGSSNVVRHILCAESDQDRDEWVEAIIQNINFDNDPPASLVKENKRNKKDKPRKSSKGDVVPTVKEPEGVVVGMAISSGVGPTPSVSSDSTDSSLLSSSLPSNAGGMPPPPPSAAWTTDYGRTSLDQQLPPHGRNLHTPPPILMRRSSMVNLSTTSEESAAAVPPPIPTRAPSPSSGRTSEDILDEMPDKKTKNKANRMTFWGKKMFSSSSSSNNSTENPPAPRTSNSLTTDSASTTTTSTTRASIAPSGFRSFLSRSSNESSDRHQKQPEGPSPKQVFGIPLEEAVRVSRVVEGYELPSVVYRCIEYLDAKNAVMEEGLYRLSGSSTVMKNLRQRFNREGDVNLLASKEEYDVHAIAGLLKMWLRELPTSVLTRERRSDFLHVIDLLDRKDRVNELGRLVSQLPLAHYTLLRALTAHLIRVVQHSDINKMTVRNVSIVFSPTLGVPAMIFNLFMSEFEYVFCTTEDGDAAPRMIEDEDDEEDDDEQQEEATTQNQDESTTSQQQQQQQPASGLSRKSTLKLRDEYGRNNRNSISYVDGAPNAIVELERNMDGPPVLDEDDEEVDELTLSTSQPRPSEDDTASVKSERTDTPTPTNNTSRIS</sequence>
<dbReference type="Gene3D" id="1.10.555.10">
    <property type="entry name" value="Rho GTPase activation protein"/>
    <property type="match status" value="1"/>
</dbReference>